<dbReference type="OrthoDB" id="6740956at2759"/>
<dbReference type="EMBL" id="OV725078">
    <property type="protein sequence ID" value="CAH1392974.1"/>
    <property type="molecule type" value="Genomic_DNA"/>
</dbReference>
<sequence length="151" mass="17595">MQMRFLRRIKEKQKKRNHIWNSIIRNNPNVRPAKTVIEENRLRWFGNIFRIPEKVKLREEDLSEGPGRLGRSVSKRPLTEGIMTGGGGRQLAENRKSIARLALSCLWDVPNDLTLGTSQKQSMPTRKVDIFPIKLDAFFFLSAVSYMYNFM</sequence>
<dbReference type="AlphaFoldDB" id="A0A9P0EDK0"/>
<reference evidence="1" key="1">
    <citation type="submission" date="2022-01" db="EMBL/GenBank/DDBJ databases">
        <authorList>
            <person name="King R."/>
        </authorList>
    </citation>
    <scope>NUCLEOTIDE SEQUENCE</scope>
</reference>
<organism evidence="1 2">
    <name type="scientific">Nezara viridula</name>
    <name type="common">Southern green stink bug</name>
    <name type="synonym">Cimex viridulus</name>
    <dbReference type="NCBI Taxonomy" id="85310"/>
    <lineage>
        <taxon>Eukaryota</taxon>
        <taxon>Metazoa</taxon>
        <taxon>Ecdysozoa</taxon>
        <taxon>Arthropoda</taxon>
        <taxon>Hexapoda</taxon>
        <taxon>Insecta</taxon>
        <taxon>Pterygota</taxon>
        <taxon>Neoptera</taxon>
        <taxon>Paraneoptera</taxon>
        <taxon>Hemiptera</taxon>
        <taxon>Heteroptera</taxon>
        <taxon>Panheteroptera</taxon>
        <taxon>Pentatomomorpha</taxon>
        <taxon>Pentatomoidea</taxon>
        <taxon>Pentatomidae</taxon>
        <taxon>Pentatominae</taxon>
        <taxon>Nezara</taxon>
    </lineage>
</organism>
<evidence type="ECO:0000313" key="1">
    <source>
        <dbReference type="EMBL" id="CAH1392974.1"/>
    </source>
</evidence>
<proteinExistence type="predicted"/>
<protein>
    <submittedName>
        <fullName evidence="1">Uncharacterized protein</fullName>
    </submittedName>
</protein>
<gene>
    <name evidence="1" type="ORF">NEZAVI_LOCUS3711</name>
</gene>
<keyword evidence="2" id="KW-1185">Reference proteome</keyword>
<accession>A0A9P0EDK0</accession>
<name>A0A9P0EDK0_NEZVI</name>
<evidence type="ECO:0000313" key="2">
    <source>
        <dbReference type="Proteomes" id="UP001152798"/>
    </source>
</evidence>
<dbReference type="Proteomes" id="UP001152798">
    <property type="component" value="Chromosome 2"/>
</dbReference>